<gene>
    <name evidence="4" type="ORF">D9V29_07650</name>
</gene>
<keyword evidence="2" id="KW-0812">Transmembrane</keyword>
<feature type="domain" description="Helix-hairpin-helix DNA-binding motif class 1" evidence="3">
    <location>
        <begin position="170"/>
        <end position="189"/>
    </location>
</feature>
<feature type="compositionally biased region" description="Low complexity" evidence="1">
    <location>
        <begin position="7"/>
        <end position="17"/>
    </location>
</feature>
<protein>
    <submittedName>
        <fullName evidence="4">ComEA family DNA-binding protein</fullName>
    </submittedName>
</protein>
<dbReference type="InterPro" id="IPR010994">
    <property type="entry name" value="RuvA_2-like"/>
</dbReference>
<proteinExistence type="predicted"/>
<dbReference type="InterPro" id="IPR003583">
    <property type="entry name" value="Hlx-hairpin-Hlx_DNA-bd_motif"/>
</dbReference>
<dbReference type="OrthoDB" id="9758724at2"/>
<dbReference type="GO" id="GO:0003677">
    <property type="term" value="F:DNA binding"/>
    <property type="evidence" value="ECO:0007669"/>
    <property type="project" value="UniProtKB-KW"/>
</dbReference>
<dbReference type="InterPro" id="IPR004509">
    <property type="entry name" value="Competence_ComEA_HhH"/>
</dbReference>
<dbReference type="AlphaFoldDB" id="A0A3L6ZUZ6"/>
<dbReference type="InterPro" id="IPR019554">
    <property type="entry name" value="Soluble_ligand-bd"/>
</dbReference>
<evidence type="ECO:0000313" key="5">
    <source>
        <dbReference type="Proteomes" id="UP000270299"/>
    </source>
</evidence>
<evidence type="ECO:0000313" key="4">
    <source>
        <dbReference type="EMBL" id="RLP71717.1"/>
    </source>
</evidence>
<dbReference type="Gene3D" id="1.10.150.320">
    <property type="entry name" value="Photosystem II 12 kDa extrinsic protein"/>
    <property type="match status" value="1"/>
</dbReference>
<dbReference type="Proteomes" id="UP000270299">
    <property type="component" value="Unassembled WGS sequence"/>
</dbReference>
<dbReference type="NCBIfam" id="TIGR00426">
    <property type="entry name" value="competence protein ComEA helix-hairpin-helix repeat region"/>
    <property type="match status" value="1"/>
</dbReference>
<dbReference type="SUPFAM" id="SSF47781">
    <property type="entry name" value="RuvA domain 2-like"/>
    <property type="match status" value="1"/>
</dbReference>
<keyword evidence="4" id="KW-0238">DNA-binding</keyword>
<dbReference type="PANTHER" id="PTHR21180">
    <property type="entry name" value="ENDONUCLEASE/EXONUCLEASE/PHOSPHATASE FAMILY DOMAIN-CONTAINING PROTEIN 1"/>
    <property type="match status" value="1"/>
</dbReference>
<organism evidence="4 5">
    <name type="scientific">Mycetocola manganoxydans</name>
    <dbReference type="NCBI Taxonomy" id="699879"/>
    <lineage>
        <taxon>Bacteria</taxon>
        <taxon>Bacillati</taxon>
        <taxon>Actinomycetota</taxon>
        <taxon>Actinomycetes</taxon>
        <taxon>Micrococcales</taxon>
        <taxon>Microbacteriaceae</taxon>
        <taxon>Mycetocola</taxon>
    </lineage>
</organism>
<dbReference type="PANTHER" id="PTHR21180:SF32">
    <property type="entry name" value="ENDONUCLEASE_EXONUCLEASE_PHOSPHATASE FAMILY DOMAIN-CONTAINING PROTEIN 1"/>
    <property type="match status" value="1"/>
</dbReference>
<comment type="caution">
    <text evidence="4">The sequence shown here is derived from an EMBL/GenBank/DDBJ whole genome shotgun (WGS) entry which is preliminary data.</text>
</comment>
<dbReference type="InterPro" id="IPR051675">
    <property type="entry name" value="Endo/Exo/Phosphatase_dom_1"/>
</dbReference>
<evidence type="ECO:0000256" key="1">
    <source>
        <dbReference type="SAM" id="MobiDB-lite"/>
    </source>
</evidence>
<keyword evidence="5" id="KW-1185">Reference proteome</keyword>
<accession>A0A3L6ZUZ6</accession>
<keyword evidence="2" id="KW-1133">Transmembrane helix</keyword>
<name>A0A3L6ZUZ6_9MICO</name>
<sequence>MARHASARPPRAASAPPGQLATRRSTGARIGAGAFVVLLLGGLITAVIVSLLGATGQARTLPLPSPTAAVDDGGGAAFYVHVLGEVTAPGVYSLRDGDRVVDAIAAAGGFTAEADQQAVNLARFLSDGEQILVLAVGAAPPPGQLPGAPGGPGVPGLQGDTVNLNTATTVELETLPRVGPALAQRILAWRDANGRFGAVEDLLNVPGIGDKTFETLRDLVSV</sequence>
<evidence type="ECO:0000256" key="2">
    <source>
        <dbReference type="SAM" id="Phobius"/>
    </source>
</evidence>
<feature type="transmembrane region" description="Helical" evidence="2">
    <location>
        <begin position="30"/>
        <end position="54"/>
    </location>
</feature>
<feature type="domain" description="Helix-hairpin-helix DNA-binding motif class 1" evidence="3">
    <location>
        <begin position="200"/>
        <end position="219"/>
    </location>
</feature>
<keyword evidence="2" id="KW-0472">Membrane</keyword>
<dbReference type="Pfam" id="PF10531">
    <property type="entry name" value="SLBB"/>
    <property type="match status" value="1"/>
</dbReference>
<feature type="region of interest" description="Disordered" evidence="1">
    <location>
        <begin position="1"/>
        <end position="22"/>
    </location>
</feature>
<dbReference type="GO" id="GO:0015627">
    <property type="term" value="C:type II protein secretion system complex"/>
    <property type="evidence" value="ECO:0007669"/>
    <property type="project" value="TreeGrafter"/>
</dbReference>
<reference evidence="4 5" key="1">
    <citation type="submission" date="2018-10" db="EMBL/GenBank/DDBJ databases">
        <authorList>
            <person name="Li J."/>
        </authorList>
    </citation>
    <scope>NUCLEOTIDE SEQUENCE [LARGE SCALE GENOMIC DNA]</scope>
    <source>
        <strain evidence="4 5">CCTCC AB209002</strain>
    </source>
</reference>
<dbReference type="GO" id="GO:0006281">
    <property type="term" value="P:DNA repair"/>
    <property type="evidence" value="ECO:0007669"/>
    <property type="project" value="InterPro"/>
</dbReference>
<dbReference type="SMART" id="SM00278">
    <property type="entry name" value="HhH1"/>
    <property type="match status" value="2"/>
</dbReference>
<evidence type="ECO:0000259" key="3">
    <source>
        <dbReference type="SMART" id="SM00278"/>
    </source>
</evidence>
<dbReference type="EMBL" id="RCUV01000007">
    <property type="protein sequence ID" value="RLP71717.1"/>
    <property type="molecule type" value="Genomic_DNA"/>
</dbReference>
<dbReference type="GO" id="GO:0015628">
    <property type="term" value="P:protein secretion by the type II secretion system"/>
    <property type="evidence" value="ECO:0007669"/>
    <property type="project" value="TreeGrafter"/>
</dbReference>
<dbReference type="Gene3D" id="3.10.560.10">
    <property type="entry name" value="Outer membrane lipoprotein wza domain like"/>
    <property type="match status" value="1"/>
</dbReference>
<dbReference type="RefSeq" id="WP_121672737.1">
    <property type="nucleotide sequence ID" value="NZ_BMXM01000001.1"/>
</dbReference>
<dbReference type="Pfam" id="PF12836">
    <property type="entry name" value="HHH_3"/>
    <property type="match status" value="1"/>
</dbReference>